<comment type="caution">
    <text evidence="2">The sequence shown here is derived from an EMBL/GenBank/DDBJ whole genome shotgun (WGS) entry which is preliminary data.</text>
</comment>
<accession>A0A8K0KU75</accession>
<dbReference type="Proteomes" id="UP000809789">
    <property type="component" value="Unassembled WGS sequence"/>
</dbReference>
<dbReference type="AlphaFoldDB" id="A0A8K0KU75"/>
<dbReference type="EMBL" id="JAESVG020000010">
    <property type="protein sequence ID" value="KAG8623577.1"/>
    <property type="molecule type" value="Genomic_DNA"/>
</dbReference>
<evidence type="ECO:0000256" key="1">
    <source>
        <dbReference type="SAM" id="MobiDB-lite"/>
    </source>
</evidence>
<evidence type="ECO:0000313" key="2">
    <source>
        <dbReference type="EMBL" id="KAG8623577.1"/>
    </source>
</evidence>
<protein>
    <submittedName>
        <fullName evidence="2">Uncharacterized protein</fullName>
    </submittedName>
</protein>
<name>A0A8K0KU75_9PEZI</name>
<feature type="region of interest" description="Disordered" evidence="1">
    <location>
        <begin position="1"/>
        <end position="27"/>
    </location>
</feature>
<sequence>MARAASPDLGDERSPEGSQDEFTHTKQLKNLQKQMKEKKDMKREQVAEQYVKQVVQTREKISQLDDGEFTNARNQQKHKARLEKLHELVEQKAELEKLIRIEHSSLRNIHREAAEALRIALQQRLSNVR</sequence>
<organism evidence="2 3">
    <name type="scientific">Elsinoe batatas</name>
    <dbReference type="NCBI Taxonomy" id="2601811"/>
    <lineage>
        <taxon>Eukaryota</taxon>
        <taxon>Fungi</taxon>
        <taxon>Dikarya</taxon>
        <taxon>Ascomycota</taxon>
        <taxon>Pezizomycotina</taxon>
        <taxon>Dothideomycetes</taxon>
        <taxon>Dothideomycetidae</taxon>
        <taxon>Myriangiales</taxon>
        <taxon>Elsinoaceae</taxon>
        <taxon>Elsinoe</taxon>
    </lineage>
</organism>
<gene>
    <name evidence="2" type="ORF">KVT40_008553</name>
</gene>
<reference evidence="2" key="1">
    <citation type="submission" date="2021-07" db="EMBL/GenBank/DDBJ databases">
        <title>Elsinoe batatas strain:CRI-CJ2 Genome sequencing and assembly.</title>
        <authorList>
            <person name="Huang L."/>
        </authorList>
    </citation>
    <scope>NUCLEOTIDE SEQUENCE</scope>
    <source>
        <strain evidence="2">CRI-CJ2</strain>
    </source>
</reference>
<keyword evidence="3" id="KW-1185">Reference proteome</keyword>
<proteinExistence type="predicted"/>
<evidence type="ECO:0000313" key="3">
    <source>
        <dbReference type="Proteomes" id="UP000809789"/>
    </source>
</evidence>